<keyword evidence="3" id="KW-0732">Signal</keyword>
<organism evidence="9 10">
    <name type="scientific">Niastella soli</name>
    <dbReference type="NCBI Taxonomy" id="2821487"/>
    <lineage>
        <taxon>Bacteria</taxon>
        <taxon>Pseudomonadati</taxon>
        <taxon>Bacteroidota</taxon>
        <taxon>Chitinophagia</taxon>
        <taxon>Chitinophagales</taxon>
        <taxon>Chitinophagaceae</taxon>
        <taxon>Niastella</taxon>
    </lineage>
</organism>
<dbReference type="SUPFAM" id="SSF48452">
    <property type="entry name" value="TPR-like"/>
    <property type="match status" value="1"/>
</dbReference>
<dbReference type="InterPro" id="IPR033985">
    <property type="entry name" value="SusD-like_N"/>
</dbReference>
<dbReference type="RefSeq" id="WP_209143527.1">
    <property type="nucleotide sequence ID" value="NZ_JAGHKO010000014.1"/>
</dbReference>
<reference evidence="9 10" key="1">
    <citation type="submission" date="2021-03" db="EMBL/GenBank/DDBJ databases">
        <title>Assistant Professor.</title>
        <authorList>
            <person name="Huq M.A."/>
        </authorList>
    </citation>
    <scope>NUCLEOTIDE SEQUENCE [LARGE SCALE GENOMIC DNA]</scope>
    <source>
        <strain evidence="9 10">MAH-29</strain>
    </source>
</reference>
<evidence type="ECO:0000256" key="4">
    <source>
        <dbReference type="ARBA" id="ARBA00023136"/>
    </source>
</evidence>
<evidence type="ECO:0000259" key="8">
    <source>
        <dbReference type="Pfam" id="PF14322"/>
    </source>
</evidence>
<proteinExistence type="inferred from homology"/>
<keyword evidence="10" id="KW-1185">Reference proteome</keyword>
<comment type="caution">
    <text evidence="9">The sequence shown here is derived from an EMBL/GenBank/DDBJ whole genome shotgun (WGS) entry which is preliminary data.</text>
</comment>
<keyword evidence="4 6" id="KW-0472">Membrane</keyword>
<feature type="transmembrane region" description="Helical" evidence="6">
    <location>
        <begin position="20"/>
        <end position="39"/>
    </location>
</feature>
<sequence length="506" mass="56691">MTINKKNNHTKNGYRYFRSLVIPAALVMIGGFTGCNKFLDVAPKDKVPQSTLFTTEQGFKDALTGVYVGMDKNSTAGARFGLYTNDLTMGMVSVMGVDYDNFSNSTVQDGIINNVGYYYYNQSSVKLEIDGIWGGLYNNIANLNNILTEIEGRKDVFTGDSYNRVKGEALALRALFHFDLARLFGKSPATGMNDKAIPYNTKYGINPSSFNTLQEVLDACIGDLTAAKDLLAETDTSAVLKGAEDPFHAYTQNHLNYWAVQGLMARVYLYKGDLENADKYARAVIGAGKFKLITFNVALNTDKDRTFSQELLFALYSSSVKANNITLFGSTKEKFPLNLDPETKRKALYVATSGSANDYRYTSWFENNTATPAVNVPCKYFQDDGMPYYLQNMVPLIRVSEMYYIAAECANRKNDITTSVNYLNEVRQSRSVYPLIAAGITSTDSVSNEIMREYQKEFIQEGQTFFYYKRLNKNLRQVTGTTAPEAQLAGAYNWPIPDQEKEYNNP</sequence>
<keyword evidence="6" id="KW-1133">Transmembrane helix</keyword>
<feature type="domain" description="SusD-like N-terminal" evidence="8">
    <location>
        <begin position="37"/>
        <end position="269"/>
    </location>
</feature>
<protein>
    <submittedName>
        <fullName evidence="9">RagB/SusD family nutrient uptake outer membrane protein</fullName>
    </submittedName>
</protein>
<keyword evidence="6" id="KW-0812">Transmembrane</keyword>
<dbReference type="Proteomes" id="UP000677244">
    <property type="component" value="Unassembled WGS sequence"/>
</dbReference>
<comment type="subcellular location">
    <subcellularLocation>
        <location evidence="1">Cell outer membrane</location>
    </subcellularLocation>
</comment>
<dbReference type="EMBL" id="JAGHKO010000014">
    <property type="protein sequence ID" value="MBO9204704.1"/>
    <property type="molecule type" value="Genomic_DNA"/>
</dbReference>
<evidence type="ECO:0000256" key="2">
    <source>
        <dbReference type="ARBA" id="ARBA00006275"/>
    </source>
</evidence>
<evidence type="ECO:0000256" key="5">
    <source>
        <dbReference type="ARBA" id="ARBA00023237"/>
    </source>
</evidence>
<evidence type="ECO:0000256" key="3">
    <source>
        <dbReference type="ARBA" id="ARBA00022729"/>
    </source>
</evidence>
<dbReference type="Pfam" id="PF14322">
    <property type="entry name" value="SusD-like_3"/>
    <property type="match status" value="1"/>
</dbReference>
<dbReference type="Gene3D" id="1.25.40.390">
    <property type="match status" value="1"/>
</dbReference>
<dbReference type="InterPro" id="IPR012944">
    <property type="entry name" value="SusD_RagB_dom"/>
</dbReference>
<accession>A0ABS3Z3G6</accession>
<keyword evidence="5" id="KW-0998">Cell outer membrane</keyword>
<name>A0ABS3Z3G6_9BACT</name>
<evidence type="ECO:0000256" key="6">
    <source>
        <dbReference type="SAM" id="Phobius"/>
    </source>
</evidence>
<dbReference type="PROSITE" id="PS51257">
    <property type="entry name" value="PROKAR_LIPOPROTEIN"/>
    <property type="match status" value="1"/>
</dbReference>
<dbReference type="Pfam" id="PF07980">
    <property type="entry name" value="SusD_RagB"/>
    <property type="match status" value="1"/>
</dbReference>
<gene>
    <name evidence="9" type="ORF">J7I42_30730</name>
</gene>
<evidence type="ECO:0000256" key="1">
    <source>
        <dbReference type="ARBA" id="ARBA00004442"/>
    </source>
</evidence>
<comment type="similarity">
    <text evidence="2">Belongs to the SusD family.</text>
</comment>
<evidence type="ECO:0000313" key="9">
    <source>
        <dbReference type="EMBL" id="MBO9204704.1"/>
    </source>
</evidence>
<dbReference type="InterPro" id="IPR011990">
    <property type="entry name" value="TPR-like_helical_dom_sf"/>
</dbReference>
<evidence type="ECO:0000259" key="7">
    <source>
        <dbReference type="Pfam" id="PF07980"/>
    </source>
</evidence>
<feature type="domain" description="RagB/SusD" evidence="7">
    <location>
        <begin position="383"/>
        <end position="477"/>
    </location>
</feature>
<evidence type="ECO:0000313" key="10">
    <source>
        <dbReference type="Proteomes" id="UP000677244"/>
    </source>
</evidence>